<evidence type="ECO:0000313" key="1">
    <source>
        <dbReference type="EMBL" id="NJW55136.1"/>
    </source>
</evidence>
<organism evidence="1 2">
    <name type="scientific">Salinimicrobium oceani</name>
    <dbReference type="NCBI Taxonomy" id="2722702"/>
    <lineage>
        <taxon>Bacteria</taxon>
        <taxon>Pseudomonadati</taxon>
        <taxon>Bacteroidota</taxon>
        <taxon>Flavobacteriia</taxon>
        <taxon>Flavobacteriales</taxon>
        <taxon>Flavobacteriaceae</taxon>
        <taxon>Salinimicrobium</taxon>
    </lineage>
</organism>
<reference evidence="1 2" key="1">
    <citation type="submission" date="2020-03" db="EMBL/GenBank/DDBJ databases">
        <title>Salinimicrobium sp. nov, isolated from SCS.</title>
        <authorList>
            <person name="Cao W.R."/>
        </authorList>
    </citation>
    <scope>NUCLEOTIDE SEQUENCE [LARGE SCALE GENOMIC DNA]</scope>
    <source>
        <strain evidence="2">J15B91</strain>
    </source>
</reference>
<keyword evidence="2" id="KW-1185">Reference proteome</keyword>
<sequence length="107" mass="12454">YLETTGFEYTTATEKELEEVMAAAEKEGYQQEISGDYKEMLRSISSSKEQALTSKKAEIKSLLSEEIIKRYFYKEGLYDYYVKKNPEIIKAKEVLNDNARYKNILKG</sequence>
<gene>
    <name evidence="1" type="ORF">HC175_19675</name>
</gene>
<feature type="non-terminal residue" evidence="1">
    <location>
        <position position="1"/>
    </location>
</feature>
<name>A0ABX1D9G3_9FLAO</name>
<comment type="caution">
    <text evidence="1">The sequence shown here is derived from an EMBL/GenBank/DDBJ whole genome shotgun (WGS) entry which is preliminary data.</text>
</comment>
<proteinExistence type="predicted"/>
<accession>A0ABX1D9G3</accession>
<evidence type="ECO:0000313" key="2">
    <source>
        <dbReference type="Proteomes" id="UP000703674"/>
    </source>
</evidence>
<dbReference type="Proteomes" id="UP000703674">
    <property type="component" value="Unassembled WGS sequence"/>
</dbReference>
<dbReference type="EMBL" id="JAAVJR010000845">
    <property type="protein sequence ID" value="NJW55136.1"/>
    <property type="molecule type" value="Genomic_DNA"/>
</dbReference>
<protein>
    <submittedName>
        <fullName evidence="1">Peptidase S41</fullName>
    </submittedName>
</protein>